<dbReference type="HOGENOM" id="CLU_2971977_0_0_9"/>
<protein>
    <submittedName>
        <fullName evidence="1">Uncharacterized protein</fullName>
    </submittedName>
</protein>
<evidence type="ECO:0000313" key="2">
    <source>
        <dbReference type="Proteomes" id="UP000004416"/>
    </source>
</evidence>
<name>G9XIC7_DESHA</name>
<organism evidence="1 2">
    <name type="scientific">Desulfitobacterium hafniense DP7</name>
    <dbReference type="NCBI Taxonomy" id="537010"/>
    <lineage>
        <taxon>Bacteria</taxon>
        <taxon>Bacillati</taxon>
        <taxon>Bacillota</taxon>
        <taxon>Clostridia</taxon>
        <taxon>Eubacteriales</taxon>
        <taxon>Desulfitobacteriaceae</taxon>
        <taxon>Desulfitobacterium</taxon>
    </lineage>
</organism>
<reference evidence="1 2" key="1">
    <citation type="submission" date="2011-08" db="EMBL/GenBank/DDBJ databases">
        <authorList>
            <person name="Weinstock G."/>
            <person name="Sodergren E."/>
            <person name="Clifton S."/>
            <person name="Fulton L."/>
            <person name="Fulton B."/>
            <person name="Courtney L."/>
            <person name="Fronick C."/>
            <person name="Harrison M."/>
            <person name="Strong C."/>
            <person name="Farmer C."/>
            <person name="Delahaunty K."/>
            <person name="Markovic C."/>
            <person name="Hall O."/>
            <person name="Minx P."/>
            <person name="Tomlinson C."/>
            <person name="Mitreva M."/>
            <person name="Hou S."/>
            <person name="Chen J."/>
            <person name="Wollam A."/>
            <person name="Pepin K.H."/>
            <person name="Johnson M."/>
            <person name="Bhonagiri V."/>
            <person name="Zhang X."/>
            <person name="Suruliraj S."/>
            <person name="Warren W."/>
            <person name="Chinwalla A."/>
            <person name="Mardis E.R."/>
            <person name="Wilson R.K."/>
        </authorList>
    </citation>
    <scope>NUCLEOTIDE SEQUENCE [LARGE SCALE GENOMIC DNA]</scope>
    <source>
        <strain evidence="1 2">DP7</strain>
    </source>
</reference>
<proteinExistence type="predicted"/>
<sequence>MHCFSWGGLTFWHLGQMTGLPAAGGLKHILRFLLSLTTSYLRRHYTLQKPCQPLKPAV</sequence>
<gene>
    <name evidence="1" type="ORF">HMPREF0322_00703</name>
</gene>
<dbReference type="Proteomes" id="UP000004416">
    <property type="component" value="Unassembled WGS sequence"/>
</dbReference>
<dbReference type="AlphaFoldDB" id="G9XIC7"/>
<comment type="caution">
    <text evidence="1">The sequence shown here is derived from an EMBL/GenBank/DDBJ whole genome shotgun (WGS) entry which is preliminary data.</text>
</comment>
<accession>G9XIC7</accession>
<evidence type="ECO:0000313" key="1">
    <source>
        <dbReference type="EMBL" id="EHL08610.1"/>
    </source>
</evidence>
<dbReference type="EMBL" id="AFZX01000019">
    <property type="protein sequence ID" value="EHL08610.1"/>
    <property type="molecule type" value="Genomic_DNA"/>
</dbReference>